<dbReference type="AlphaFoldDB" id="A0A4Z1H1Y4"/>
<gene>
    <name evidence="1" type="ORF">BHYA_0003g01490</name>
</gene>
<name>A0A4Z1H1Y4_9HELO</name>
<evidence type="ECO:0000313" key="2">
    <source>
        <dbReference type="Proteomes" id="UP000297814"/>
    </source>
</evidence>
<protein>
    <submittedName>
        <fullName evidence="1">Uncharacterized protein</fullName>
    </submittedName>
</protein>
<accession>A0A4Z1H1Y4</accession>
<dbReference type="Proteomes" id="UP000297814">
    <property type="component" value="Unassembled WGS sequence"/>
</dbReference>
<organism evidence="1 2">
    <name type="scientific">Botrytis hyacinthi</name>
    <dbReference type="NCBI Taxonomy" id="278943"/>
    <lineage>
        <taxon>Eukaryota</taxon>
        <taxon>Fungi</taxon>
        <taxon>Dikarya</taxon>
        <taxon>Ascomycota</taxon>
        <taxon>Pezizomycotina</taxon>
        <taxon>Leotiomycetes</taxon>
        <taxon>Helotiales</taxon>
        <taxon>Sclerotiniaceae</taxon>
        <taxon>Botrytis</taxon>
    </lineage>
</organism>
<keyword evidence="2" id="KW-1185">Reference proteome</keyword>
<sequence length="68" mass="7938">MEPFIWLAENIFIGRKAKQSKAKQSSAKQNKINYLVQNKSLVHVDVEKQSSRGTIETLKWRTEKDQFS</sequence>
<comment type="caution">
    <text evidence="1">The sequence shown here is derived from an EMBL/GenBank/DDBJ whole genome shotgun (WGS) entry which is preliminary data.</text>
</comment>
<dbReference type="EMBL" id="PQXK01000003">
    <property type="protein sequence ID" value="TGO43196.1"/>
    <property type="molecule type" value="Genomic_DNA"/>
</dbReference>
<proteinExistence type="predicted"/>
<evidence type="ECO:0000313" key="1">
    <source>
        <dbReference type="EMBL" id="TGO43196.1"/>
    </source>
</evidence>
<reference evidence="1 2" key="1">
    <citation type="submission" date="2017-12" db="EMBL/GenBank/DDBJ databases">
        <title>Comparative genomics of Botrytis spp.</title>
        <authorList>
            <person name="Valero-Jimenez C.A."/>
            <person name="Tapia P."/>
            <person name="Veloso J."/>
            <person name="Silva-Moreno E."/>
            <person name="Staats M."/>
            <person name="Valdes J.H."/>
            <person name="Van Kan J.A.L."/>
        </authorList>
    </citation>
    <scope>NUCLEOTIDE SEQUENCE [LARGE SCALE GENOMIC DNA]</scope>
    <source>
        <strain evidence="1 2">Bh0001</strain>
    </source>
</reference>